<organism evidence="1 2">
    <name type="scientific">Mytilus coruscus</name>
    <name type="common">Sea mussel</name>
    <dbReference type="NCBI Taxonomy" id="42192"/>
    <lineage>
        <taxon>Eukaryota</taxon>
        <taxon>Metazoa</taxon>
        <taxon>Spiralia</taxon>
        <taxon>Lophotrochozoa</taxon>
        <taxon>Mollusca</taxon>
        <taxon>Bivalvia</taxon>
        <taxon>Autobranchia</taxon>
        <taxon>Pteriomorphia</taxon>
        <taxon>Mytilida</taxon>
        <taxon>Mytiloidea</taxon>
        <taxon>Mytilidae</taxon>
        <taxon>Mytilinae</taxon>
        <taxon>Mytilus</taxon>
    </lineage>
</organism>
<dbReference type="EMBL" id="CACVKT020002575">
    <property type="protein sequence ID" value="CAC5378480.1"/>
    <property type="molecule type" value="Genomic_DNA"/>
</dbReference>
<evidence type="ECO:0000313" key="2">
    <source>
        <dbReference type="Proteomes" id="UP000507470"/>
    </source>
</evidence>
<evidence type="ECO:0008006" key="3">
    <source>
        <dbReference type="Google" id="ProtNLM"/>
    </source>
</evidence>
<proteinExistence type="predicted"/>
<gene>
    <name evidence="1" type="ORF">MCOR_14681</name>
</gene>
<dbReference type="AlphaFoldDB" id="A0A6J8B584"/>
<evidence type="ECO:0000313" key="1">
    <source>
        <dbReference type="EMBL" id="CAC5378480.1"/>
    </source>
</evidence>
<accession>A0A6J8B584</accession>
<protein>
    <recommendedName>
        <fullName evidence="3">Reverse transcriptase zinc-binding domain-containing protein</fullName>
    </recommendedName>
</protein>
<name>A0A6J8B584_MYTCO</name>
<reference evidence="1 2" key="1">
    <citation type="submission" date="2020-06" db="EMBL/GenBank/DDBJ databases">
        <authorList>
            <person name="Li R."/>
            <person name="Bekaert M."/>
        </authorList>
    </citation>
    <scope>NUCLEOTIDE SEQUENCE [LARGE SCALE GENOMIC DNA]</scope>
    <source>
        <strain evidence="2">wild</strain>
    </source>
</reference>
<dbReference type="OrthoDB" id="6149256at2759"/>
<dbReference type="Proteomes" id="UP000507470">
    <property type="component" value="Unassembled WGS sequence"/>
</dbReference>
<sequence length="353" mass="41880">MTLHETKTKIIHFRYKKAPRSDFNFKCVDMSISFDNAYRYLGLHINELMEHKYTIRVITKSASRALSAVYTKFLSCGGMSFDVYTKLYKTLIKPVLLHGAGLWGHNNWREVQTIQNKACRLFIGCSSNASNIAVSGDMGFKTTNSAELLETYRLFLRVRYTYDYRITHKVHMWGMNISRLWDKKCYEIAYKLGIKDIIDSQYSNRHKIYDIKTKLYEIEKQEWVEKLYQDRNEPNGNKLRTYRLYKNELETSSYLKNVNDRQHRRILSNFRSGCLPLAIETGRYAKPKTLLNDRKCKYCTVDCVEDEKHFLMHCEFYSDLRYSLFLKASAINQNLNDFNHDDKFIFLMSYDSM</sequence>
<keyword evidence="2" id="KW-1185">Reference proteome</keyword>